<dbReference type="InParanoid" id="A0A165B0S3"/>
<dbReference type="Pfam" id="PF18803">
    <property type="entry name" value="CxC2"/>
    <property type="match status" value="1"/>
</dbReference>
<proteinExistence type="predicted"/>
<dbReference type="AlphaFoldDB" id="A0A165B0S3"/>
<reference evidence="2 3" key="1">
    <citation type="journal article" date="2016" name="Mol. Biol. Evol.">
        <title>Comparative Genomics of Early-Diverging Mushroom-Forming Fungi Provides Insights into the Origins of Lignocellulose Decay Capabilities.</title>
        <authorList>
            <person name="Nagy L.G."/>
            <person name="Riley R."/>
            <person name="Tritt A."/>
            <person name="Adam C."/>
            <person name="Daum C."/>
            <person name="Floudas D."/>
            <person name="Sun H."/>
            <person name="Yadav J.S."/>
            <person name="Pangilinan J."/>
            <person name="Larsson K.H."/>
            <person name="Matsuura K."/>
            <person name="Barry K."/>
            <person name="Labutti K."/>
            <person name="Kuo R."/>
            <person name="Ohm R.A."/>
            <person name="Bhattacharya S.S."/>
            <person name="Shirouzu T."/>
            <person name="Yoshinaga Y."/>
            <person name="Martin F.M."/>
            <person name="Grigoriev I.V."/>
            <person name="Hibbett D.S."/>
        </authorList>
    </citation>
    <scope>NUCLEOTIDE SEQUENCE [LARGE SCALE GENOMIC DNA]</scope>
    <source>
        <strain evidence="2 3">93-53</strain>
    </source>
</reference>
<evidence type="ECO:0000313" key="3">
    <source>
        <dbReference type="Proteomes" id="UP000076871"/>
    </source>
</evidence>
<dbReference type="RefSeq" id="XP_040757751.1">
    <property type="nucleotide sequence ID" value="XM_040903220.1"/>
</dbReference>
<dbReference type="STRING" id="1314785.A0A165B0S3"/>
<accession>A0A165B0S3</accession>
<feature type="non-terminal residue" evidence="2">
    <location>
        <position position="1"/>
    </location>
</feature>
<dbReference type="Proteomes" id="UP000076871">
    <property type="component" value="Unassembled WGS sequence"/>
</dbReference>
<sequence>DNFIVMDISGMHSIGLDFCNCEVAQSHDIQLLHARLFPATSSNLKTATTFRLLKHFYLLSTQVNVSGFHFYSMLERCTNNMGLDIPKVQPSQI</sequence>
<dbReference type="OrthoDB" id="2803146at2759"/>
<dbReference type="InterPro" id="IPR041457">
    <property type="entry name" value="CxC2_KDZ-assoc"/>
</dbReference>
<organism evidence="2 3">
    <name type="scientific">Laetiporus sulphureus 93-53</name>
    <dbReference type="NCBI Taxonomy" id="1314785"/>
    <lineage>
        <taxon>Eukaryota</taxon>
        <taxon>Fungi</taxon>
        <taxon>Dikarya</taxon>
        <taxon>Basidiomycota</taxon>
        <taxon>Agaricomycotina</taxon>
        <taxon>Agaricomycetes</taxon>
        <taxon>Polyporales</taxon>
        <taxon>Laetiporus</taxon>
    </lineage>
</organism>
<feature type="non-terminal residue" evidence="2">
    <location>
        <position position="93"/>
    </location>
</feature>
<evidence type="ECO:0000259" key="1">
    <source>
        <dbReference type="Pfam" id="PF18803"/>
    </source>
</evidence>
<gene>
    <name evidence="2" type="ORF">LAESUDRAFT_616510</name>
</gene>
<protein>
    <recommendedName>
        <fullName evidence="1">CxC2-like cysteine cluster KDZ transposase-associated domain-containing protein</fullName>
    </recommendedName>
</protein>
<dbReference type="EMBL" id="KV427701">
    <property type="protein sequence ID" value="KZT00011.1"/>
    <property type="molecule type" value="Genomic_DNA"/>
</dbReference>
<dbReference type="GeneID" id="63820251"/>
<name>A0A165B0S3_9APHY</name>
<evidence type="ECO:0000313" key="2">
    <source>
        <dbReference type="EMBL" id="KZT00011.1"/>
    </source>
</evidence>
<keyword evidence="3" id="KW-1185">Reference proteome</keyword>
<feature type="domain" description="CxC2-like cysteine cluster KDZ transposase-associated" evidence="1">
    <location>
        <begin position="1"/>
        <end position="82"/>
    </location>
</feature>